<dbReference type="PROSITE" id="PS00622">
    <property type="entry name" value="HTH_LUXR_1"/>
    <property type="match status" value="1"/>
</dbReference>
<keyword evidence="6" id="KW-1185">Reference proteome</keyword>
<dbReference type="GO" id="GO:0005524">
    <property type="term" value="F:ATP binding"/>
    <property type="evidence" value="ECO:0007669"/>
    <property type="project" value="UniProtKB-KW"/>
</dbReference>
<dbReference type="GO" id="GO:0005737">
    <property type="term" value="C:cytoplasm"/>
    <property type="evidence" value="ECO:0007669"/>
    <property type="project" value="TreeGrafter"/>
</dbReference>
<feature type="compositionally biased region" description="Low complexity" evidence="3">
    <location>
        <begin position="270"/>
        <end position="291"/>
    </location>
</feature>
<sequence>MVELVERAEELALLAELYEGARAGRGGAALVCGAVAVGKSTLLDVFVSRAAEAGALTLTGTGCEAEAGLPLGVLAQLLVGARLDEPDRHFLEELVTGGATQFAAETEANAEAGAEGASDAGAEARGSARLSPVSARVADRFCRRLVAIAERTPLVIVVDDVHQADGASLACLEYLLRRIPRTRIALVFGHGGDSEPVDSGFRLNVLRQPHGRVLELAPLTAAGVAELLRTGLGGEPGEDVAAQCFEAGGGNPLLTEGLLDDQRESARRAIAADATPSAATPSAATPTGTARTEADTEADARKALFVGDGYARAVLGCLRRGSSLMYAVARGVAVLDGDGPLDRLLGLEPAAAAAGLRALNRTGLTVDGRFRHCAARAVVLADVCAPERARLHEAAAEITHGAGRPVAEVAGHLSAAGRAGAPWSVPVLEEAARSALAEGRVSAAIGYLRLARAACADETVRPRLTMMLMRAQWRLNPAVPAQYLDELLGALDDGTLTVADATVLGRALLWHARTEDAVRVFTRVAAGDLSAGPENTADLRVLRSWLRSSFAPLLKYVPEAQPAAGHRPAAASTELRHRLGACAALDAVLTRGPSEQVVDEAERILRRARLESMGMDAVESALLALTYGEQSRRAAPWCDKLIEAARERESPSRRARLCAIRAEISVRQGDLPAGERYAREGLAIIPATGWGVTLGACLGSLLTALTEMGRPEEAAQMLCWPVPGAMLESRYGLHYIRARGRYHLATEDPDGALTDFLACGELMRRWEIDAPGLLSWRADAAEALLAVGDRDRARRLLEEQLERCDRRTFPRAHGNALRVLAGSYELRQRPLLLRSAADALQESADKYLLALTLCDLTVAYQELGEPRRARVIGRQAWNIARECRAERISTLLAEDAERPEREPADADTAAGVLSDAERRVTDLVVQGLTNREIAKRLFITVSTVEQHLTHAYRKLGVAGRADITLAGSIGARKPGAAPAWAV</sequence>
<dbReference type="Gene3D" id="1.25.40.10">
    <property type="entry name" value="Tetratricopeptide repeat domain"/>
    <property type="match status" value="1"/>
</dbReference>
<reference evidence="5" key="1">
    <citation type="submission" date="2021-04" db="EMBL/GenBank/DDBJ databases">
        <title>Genome based classification of Actinospica acidithermotolerans sp. nov., an actinobacterium isolated from an Indonesian hot spring.</title>
        <authorList>
            <person name="Kusuma A.B."/>
            <person name="Putra K.E."/>
            <person name="Nafisah S."/>
            <person name="Loh J."/>
            <person name="Nouioui I."/>
            <person name="Goodfellow M."/>
        </authorList>
    </citation>
    <scope>NUCLEOTIDE SEQUENCE</scope>
    <source>
        <strain evidence="5">DSM 45618</strain>
    </source>
</reference>
<comment type="caution">
    <text evidence="5">The sequence shown here is derived from an EMBL/GenBank/DDBJ whole genome shotgun (WGS) entry which is preliminary data.</text>
</comment>
<dbReference type="Pfam" id="PF00196">
    <property type="entry name" value="GerE"/>
    <property type="match status" value="1"/>
</dbReference>
<proteinExistence type="predicted"/>
<evidence type="ECO:0000256" key="3">
    <source>
        <dbReference type="SAM" id="MobiDB-lite"/>
    </source>
</evidence>
<evidence type="ECO:0000313" key="6">
    <source>
        <dbReference type="Proteomes" id="UP000677913"/>
    </source>
</evidence>
<dbReference type="GO" id="GO:0004016">
    <property type="term" value="F:adenylate cyclase activity"/>
    <property type="evidence" value="ECO:0007669"/>
    <property type="project" value="TreeGrafter"/>
</dbReference>
<protein>
    <submittedName>
        <fullName evidence="5">AAA family ATPase</fullName>
    </submittedName>
</protein>
<dbReference type="SMART" id="SM00421">
    <property type="entry name" value="HTH_LUXR"/>
    <property type="match status" value="1"/>
</dbReference>
<evidence type="ECO:0000259" key="4">
    <source>
        <dbReference type="PROSITE" id="PS50043"/>
    </source>
</evidence>
<dbReference type="PROSITE" id="PS50043">
    <property type="entry name" value="HTH_LUXR_2"/>
    <property type="match status" value="1"/>
</dbReference>
<dbReference type="CDD" id="cd06170">
    <property type="entry name" value="LuxR_C_like"/>
    <property type="match status" value="1"/>
</dbReference>
<feature type="region of interest" description="Disordered" evidence="3">
    <location>
        <begin position="270"/>
        <end position="296"/>
    </location>
</feature>
<evidence type="ECO:0000256" key="1">
    <source>
        <dbReference type="ARBA" id="ARBA00022741"/>
    </source>
</evidence>
<dbReference type="InterPro" id="IPR016032">
    <property type="entry name" value="Sig_transdc_resp-reg_C-effctor"/>
</dbReference>
<dbReference type="PRINTS" id="PR00038">
    <property type="entry name" value="HTHLUXR"/>
</dbReference>
<evidence type="ECO:0000313" key="5">
    <source>
        <dbReference type="EMBL" id="MBS2963696.1"/>
    </source>
</evidence>
<dbReference type="PANTHER" id="PTHR16305">
    <property type="entry name" value="TESTICULAR SOLUBLE ADENYLYL CYCLASE"/>
    <property type="match status" value="1"/>
</dbReference>
<dbReference type="RefSeq" id="WP_211467634.1">
    <property type="nucleotide sequence ID" value="NZ_JAGSXH010000032.1"/>
</dbReference>
<gene>
    <name evidence="5" type="ORF">KGA66_11595</name>
</gene>
<dbReference type="SUPFAM" id="SSF52540">
    <property type="entry name" value="P-loop containing nucleoside triphosphate hydrolases"/>
    <property type="match status" value="1"/>
</dbReference>
<dbReference type="PANTHER" id="PTHR16305:SF35">
    <property type="entry name" value="TRANSCRIPTIONAL ACTIVATOR DOMAIN"/>
    <property type="match status" value="1"/>
</dbReference>
<name>A0A8J8BD38_9ACTN</name>
<organism evidence="5 6">
    <name type="scientific">Actinocrinis puniceicyclus</name>
    <dbReference type="NCBI Taxonomy" id="977794"/>
    <lineage>
        <taxon>Bacteria</taxon>
        <taxon>Bacillati</taxon>
        <taxon>Actinomycetota</taxon>
        <taxon>Actinomycetes</taxon>
        <taxon>Catenulisporales</taxon>
        <taxon>Actinospicaceae</taxon>
        <taxon>Actinocrinis</taxon>
    </lineage>
</organism>
<accession>A0A8J8BD38</accession>
<dbReference type="Proteomes" id="UP000677913">
    <property type="component" value="Unassembled WGS sequence"/>
</dbReference>
<dbReference type="EMBL" id="JAGSXH010000032">
    <property type="protein sequence ID" value="MBS2963696.1"/>
    <property type="molecule type" value="Genomic_DNA"/>
</dbReference>
<keyword evidence="2" id="KW-0067">ATP-binding</keyword>
<dbReference type="InterPro" id="IPR036388">
    <property type="entry name" value="WH-like_DNA-bd_sf"/>
</dbReference>
<dbReference type="InterPro" id="IPR011990">
    <property type="entry name" value="TPR-like_helical_dom_sf"/>
</dbReference>
<dbReference type="GO" id="GO:0003677">
    <property type="term" value="F:DNA binding"/>
    <property type="evidence" value="ECO:0007669"/>
    <property type="project" value="InterPro"/>
</dbReference>
<dbReference type="SUPFAM" id="SSF46894">
    <property type="entry name" value="C-terminal effector domain of the bipartite response regulators"/>
    <property type="match status" value="1"/>
</dbReference>
<evidence type="ECO:0000256" key="2">
    <source>
        <dbReference type="ARBA" id="ARBA00022840"/>
    </source>
</evidence>
<dbReference type="InterPro" id="IPR027417">
    <property type="entry name" value="P-loop_NTPase"/>
</dbReference>
<dbReference type="InterPro" id="IPR000792">
    <property type="entry name" value="Tscrpt_reg_LuxR_C"/>
</dbReference>
<dbReference type="Gene3D" id="1.10.10.10">
    <property type="entry name" value="Winged helix-like DNA-binding domain superfamily/Winged helix DNA-binding domain"/>
    <property type="match status" value="1"/>
</dbReference>
<dbReference type="Pfam" id="PF13191">
    <property type="entry name" value="AAA_16"/>
    <property type="match status" value="1"/>
</dbReference>
<dbReference type="AlphaFoldDB" id="A0A8J8BD38"/>
<dbReference type="InterPro" id="IPR041664">
    <property type="entry name" value="AAA_16"/>
</dbReference>
<keyword evidence="1" id="KW-0547">Nucleotide-binding</keyword>
<dbReference type="GO" id="GO:0006355">
    <property type="term" value="P:regulation of DNA-templated transcription"/>
    <property type="evidence" value="ECO:0007669"/>
    <property type="project" value="InterPro"/>
</dbReference>
<feature type="domain" description="HTH luxR-type" evidence="4">
    <location>
        <begin position="906"/>
        <end position="971"/>
    </location>
</feature>